<evidence type="ECO:0000256" key="5">
    <source>
        <dbReference type="ARBA" id="ARBA00022741"/>
    </source>
</evidence>
<accession>A0A418Y2V8</accession>
<feature type="domain" description="Lysidine-tRNA(Ile) synthetase C-terminal" evidence="9">
    <location>
        <begin position="357"/>
        <end position="417"/>
    </location>
</feature>
<reference evidence="10 11" key="1">
    <citation type="submission" date="2018-09" db="EMBL/GenBank/DDBJ databases">
        <title>Alcanivorax profundi sp. nov., isolated from 1000 m-depth seawater of the Mariana Trench.</title>
        <authorList>
            <person name="Liu J."/>
        </authorList>
    </citation>
    <scope>NUCLEOTIDE SEQUENCE [LARGE SCALE GENOMIC DNA]</scope>
    <source>
        <strain evidence="10 11">MTEO17</strain>
    </source>
</reference>
<evidence type="ECO:0000256" key="3">
    <source>
        <dbReference type="ARBA" id="ARBA00022598"/>
    </source>
</evidence>
<keyword evidence="2 8" id="KW-0963">Cytoplasm</keyword>
<dbReference type="CDD" id="cd01992">
    <property type="entry name" value="TilS_N"/>
    <property type="match status" value="1"/>
</dbReference>
<proteinExistence type="inferred from homology"/>
<sequence>MNDQAAFCRHLAEQAPPGPLLLALSGGLDSSLLLHLLVQAGLAPRLAVVHVDHQLQEQSGDWARFCQRQVEEYGVPFALAQVCVDPAEGLEAGARDARYGALLPMASARQATLVTAHHRDDQAETLLFRLLRGAGVQGLSAMRERSGREGVPLWRPLLAIGRATLESWAEESGIQWQEDPSNGDQHHRRNYLRHRIVPALRERWPGADATLSRTAEHMAEAAELLEEVAKADAVEAGVQGVVLPLRGLAALTTARQRNLLRWWLVGLGAGAPSAAVLEQIRLLQAALEDSQGKVEWGDNALRLYRGALYFGRRSHFAPWQGEAVWHEGAVPPDIPNWQWSKEQSHHAIAVLRPPGDLTVQPLMGAMTLRRNGMHQQIKELWRAAGVPPWQRRQWPLLCRDGAVLSVPGCGLADGLPVEQAQPWFLTPASP</sequence>
<dbReference type="SMART" id="SM00977">
    <property type="entry name" value="TilS_C"/>
    <property type="match status" value="1"/>
</dbReference>
<dbReference type="PANTHER" id="PTHR43033">
    <property type="entry name" value="TRNA(ILE)-LYSIDINE SYNTHASE-RELATED"/>
    <property type="match status" value="1"/>
</dbReference>
<dbReference type="InterPro" id="IPR011063">
    <property type="entry name" value="TilS/TtcA_N"/>
</dbReference>
<dbReference type="Gene3D" id="3.40.50.620">
    <property type="entry name" value="HUPs"/>
    <property type="match status" value="1"/>
</dbReference>
<dbReference type="HAMAP" id="MF_01161">
    <property type="entry name" value="tRNA_Ile_lys_synt"/>
    <property type="match status" value="1"/>
</dbReference>
<evidence type="ECO:0000256" key="2">
    <source>
        <dbReference type="ARBA" id="ARBA00022490"/>
    </source>
</evidence>
<dbReference type="InterPro" id="IPR012795">
    <property type="entry name" value="tRNA_Ile_lys_synt_N"/>
</dbReference>
<keyword evidence="6 8" id="KW-0067">ATP-binding</keyword>
<dbReference type="EC" id="6.3.4.19" evidence="8"/>
<keyword evidence="11" id="KW-1185">Reference proteome</keyword>
<evidence type="ECO:0000256" key="6">
    <source>
        <dbReference type="ARBA" id="ARBA00022840"/>
    </source>
</evidence>
<name>A0A418Y2V8_9GAMM</name>
<dbReference type="RefSeq" id="WP_022984282.1">
    <property type="nucleotide sequence ID" value="NZ_CAXGPP010000015.1"/>
</dbReference>
<dbReference type="GO" id="GO:0032267">
    <property type="term" value="F:tRNA(Ile)-lysidine synthase activity"/>
    <property type="evidence" value="ECO:0007669"/>
    <property type="project" value="UniProtKB-EC"/>
</dbReference>
<dbReference type="SUPFAM" id="SSF82829">
    <property type="entry name" value="MesJ substrate recognition domain-like"/>
    <property type="match status" value="1"/>
</dbReference>
<dbReference type="Gene3D" id="1.20.59.20">
    <property type="match status" value="1"/>
</dbReference>
<protein>
    <recommendedName>
        <fullName evidence="8">tRNA(Ile)-lysidine synthase</fullName>
        <ecNumber evidence="8">6.3.4.19</ecNumber>
    </recommendedName>
    <alternativeName>
        <fullName evidence="8">tRNA(Ile)-2-lysyl-cytidine synthase</fullName>
    </alternativeName>
    <alternativeName>
        <fullName evidence="8">tRNA(Ile)-lysidine synthetase</fullName>
    </alternativeName>
</protein>
<evidence type="ECO:0000256" key="1">
    <source>
        <dbReference type="ARBA" id="ARBA00004496"/>
    </source>
</evidence>
<evidence type="ECO:0000259" key="9">
    <source>
        <dbReference type="SMART" id="SM00977"/>
    </source>
</evidence>
<comment type="similarity">
    <text evidence="8">Belongs to the tRNA(Ile)-lysidine synthase family.</text>
</comment>
<dbReference type="InterPro" id="IPR015262">
    <property type="entry name" value="tRNA_Ile_lys_synt_subst-bd"/>
</dbReference>
<evidence type="ECO:0000256" key="4">
    <source>
        <dbReference type="ARBA" id="ARBA00022694"/>
    </source>
</evidence>
<dbReference type="Pfam" id="PF09179">
    <property type="entry name" value="TilS"/>
    <property type="match status" value="1"/>
</dbReference>
<dbReference type="SUPFAM" id="SSF52402">
    <property type="entry name" value="Adenine nucleotide alpha hydrolases-like"/>
    <property type="match status" value="1"/>
</dbReference>
<keyword evidence="4 8" id="KW-0819">tRNA processing</keyword>
<keyword evidence="5 8" id="KW-0547">Nucleotide-binding</keyword>
<dbReference type="NCBIfam" id="TIGR02433">
    <property type="entry name" value="lysidine_TilS_C"/>
    <property type="match status" value="1"/>
</dbReference>
<dbReference type="OrthoDB" id="9807403at2"/>
<dbReference type="InterPro" id="IPR012796">
    <property type="entry name" value="Lysidine-tRNA-synth_C"/>
</dbReference>
<comment type="domain">
    <text evidence="8">The N-terminal region contains the highly conserved SGGXDS motif, predicted to be a P-loop motif involved in ATP binding.</text>
</comment>
<dbReference type="PANTHER" id="PTHR43033:SF1">
    <property type="entry name" value="TRNA(ILE)-LYSIDINE SYNTHASE-RELATED"/>
    <property type="match status" value="1"/>
</dbReference>
<comment type="catalytic activity">
    <reaction evidence="7 8">
        <text>cytidine(34) in tRNA(Ile2) + L-lysine + ATP = lysidine(34) in tRNA(Ile2) + AMP + diphosphate + H(+)</text>
        <dbReference type="Rhea" id="RHEA:43744"/>
        <dbReference type="Rhea" id="RHEA-COMP:10625"/>
        <dbReference type="Rhea" id="RHEA-COMP:10670"/>
        <dbReference type="ChEBI" id="CHEBI:15378"/>
        <dbReference type="ChEBI" id="CHEBI:30616"/>
        <dbReference type="ChEBI" id="CHEBI:32551"/>
        <dbReference type="ChEBI" id="CHEBI:33019"/>
        <dbReference type="ChEBI" id="CHEBI:82748"/>
        <dbReference type="ChEBI" id="CHEBI:83665"/>
        <dbReference type="ChEBI" id="CHEBI:456215"/>
        <dbReference type="EC" id="6.3.4.19"/>
    </reaction>
</comment>
<feature type="binding site" evidence="8">
    <location>
        <begin position="25"/>
        <end position="30"/>
    </location>
    <ligand>
        <name>ATP</name>
        <dbReference type="ChEBI" id="CHEBI:30616"/>
    </ligand>
</feature>
<dbReference type="NCBIfam" id="TIGR02432">
    <property type="entry name" value="lysidine_TilS_N"/>
    <property type="match status" value="1"/>
</dbReference>
<comment type="function">
    <text evidence="8">Ligates lysine onto the cytidine present at position 34 of the AUA codon-specific tRNA(Ile) that contains the anticodon CAU, in an ATP-dependent manner. Cytidine is converted to lysidine, thus changing the amino acid specificity of the tRNA from methionine to isoleucine.</text>
</comment>
<dbReference type="SUPFAM" id="SSF56037">
    <property type="entry name" value="PheT/TilS domain"/>
    <property type="match status" value="1"/>
</dbReference>
<dbReference type="InterPro" id="IPR012094">
    <property type="entry name" value="tRNA_Ile_lys_synt"/>
</dbReference>
<evidence type="ECO:0000256" key="8">
    <source>
        <dbReference type="HAMAP-Rule" id="MF_01161"/>
    </source>
</evidence>
<gene>
    <name evidence="8 10" type="primary">tilS</name>
    <name evidence="10" type="ORF">D4A39_03140</name>
</gene>
<dbReference type="InterPro" id="IPR014729">
    <property type="entry name" value="Rossmann-like_a/b/a_fold"/>
</dbReference>
<organism evidence="10 11">
    <name type="scientific">Alcanivorax profundi</name>
    <dbReference type="NCBI Taxonomy" id="2338368"/>
    <lineage>
        <taxon>Bacteria</taxon>
        <taxon>Pseudomonadati</taxon>
        <taxon>Pseudomonadota</taxon>
        <taxon>Gammaproteobacteria</taxon>
        <taxon>Oceanospirillales</taxon>
        <taxon>Alcanivoracaceae</taxon>
        <taxon>Alcanivorax</taxon>
    </lineage>
</organism>
<comment type="caution">
    <text evidence="10">The sequence shown here is derived from an EMBL/GenBank/DDBJ whole genome shotgun (WGS) entry which is preliminary data.</text>
</comment>
<dbReference type="Pfam" id="PF11734">
    <property type="entry name" value="TilS_C"/>
    <property type="match status" value="1"/>
</dbReference>
<dbReference type="GO" id="GO:0005737">
    <property type="term" value="C:cytoplasm"/>
    <property type="evidence" value="ECO:0007669"/>
    <property type="project" value="UniProtKB-SubCell"/>
</dbReference>
<dbReference type="Proteomes" id="UP000283734">
    <property type="component" value="Unassembled WGS sequence"/>
</dbReference>
<dbReference type="GO" id="GO:0006400">
    <property type="term" value="P:tRNA modification"/>
    <property type="evidence" value="ECO:0007669"/>
    <property type="project" value="UniProtKB-UniRule"/>
</dbReference>
<evidence type="ECO:0000313" key="10">
    <source>
        <dbReference type="EMBL" id="RJG19855.1"/>
    </source>
</evidence>
<evidence type="ECO:0000313" key="11">
    <source>
        <dbReference type="Proteomes" id="UP000283734"/>
    </source>
</evidence>
<dbReference type="Pfam" id="PF01171">
    <property type="entry name" value="ATP_bind_3"/>
    <property type="match status" value="1"/>
</dbReference>
<dbReference type="EMBL" id="QYYA01000001">
    <property type="protein sequence ID" value="RJG19855.1"/>
    <property type="molecule type" value="Genomic_DNA"/>
</dbReference>
<comment type="subcellular location">
    <subcellularLocation>
        <location evidence="1 8">Cytoplasm</location>
    </subcellularLocation>
</comment>
<dbReference type="AlphaFoldDB" id="A0A418Y2V8"/>
<dbReference type="GO" id="GO:0005524">
    <property type="term" value="F:ATP binding"/>
    <property type="evidence" value="ECO:0007669"/>
    <property type="project" value="UniProtKB-UniRule"/>
</dbReference>
<keyword evidence="3 8" id="KW-0436">Ligase</keyword>
<evidence type="ECO:0000256" key="7">
    <source>
        <dbReference type="ARBA" id="ARBA00048539"/>
    </source>
</evidence>